<evidence type="ECO:0000256" key="1">
    <source>
        <dbReference type="SAM" id="MobiDB-lite"/>
    </source>
</evidence>
<dbReference type="AlphaFoldDB" id="A0ABD1E083"/>
<accession>A0ABD1E083</accession>
<dbReference type="Proteomes" id="UP001566132">
    <property type="component" value="Unassembled WGS sequence"/>
</dbReference>
<feature type="region of interest" description="Disordered" evidence="1">
    <location>
        <begin position="1"/>
        <end position="25"/>
    </location>
</feature>
<proteinExistence type="predicted"/>
<sequence length="388" mass="43228">MRISGNNRTSYENSTNSSYIPTKKRRRKMLGDSNPTFSRSNSSSDNVCKRCKKSVKSFASCAKCASCFHPACGKIVRECCGAAINLNAVYSSDREENGGCNVFDFDLLSNLECTKDNFAILRLLVAEMHQSNKLLKEKILLLEREVTAKPQVEVMVDGVMDYMVNTTTELQGDVNQRLYSDLVKANTATVERSDLKHKQASVVSKNKGDYNLNIPSDNSKSKSGEIVVPRAARTVKRVALPTVKDDFEVVTSRKNVKLRNNVFKRPTIVGEKAHSSNDKAFFNAADQYKWLHLSKIEAGTTAERIINYISSVHNISDVKCFVLTNNDDVCTFKVGIRESSFDALLDPGSWSKGVLVRRFIALKKPSHSSERKRSGENFLGVLVENVAT</sequence>
<feature type="compositionally biased region" description="Polar residues" evidence="1">
    <location>
        <begin position="1"/>
        <end position="20"/>
    </location>
</feature>
<protein>
    <submittedName>
        <fullName evidence="2">Uncharacterized protein</fullName>
    </submittedName>
</protein>
<dbReference type="EMBL" id="JBDJPC010000016">
    <property type="protein sequence ID" value="KAL1488082.1"/>
    <property type="molecule type" value="Genomic_DNA"/>
</dbReference>
<organism evidence="2 3">
    <name type="scientific">Hypothenemus hampei</name>
    <name type="common">Coffee berry borer</name>
    <dbReference type="NCBI Taxonomy" id="57062"/>
    <lineage>
        <taxon>Eukaryota</taxon>
        <taxon>Metazoa</taxon>
        <taxon>Ecdysozoa</taxon>
        <taxon>Arthropoda</taxon>
        <taxon>Hexapoda</taxon>
        <taxon>Insecta</taxon>
        <taxon>Pterygota</taxon>
        <taxon>Neoptera</taxon>
        <taxon>Endopterygota</taxon>
        <taxon>Coleoptera</taxon>
        <taxon>Polyphaga</taxon>
        <taxon>Cucujiformia</taxon>
        <taxon>Curculionidae</taxon>
        <taxon>Scolytinae</taxon>
        <taxon>Hypothenemus</taxon>
    </lineage>
</organism>
<keyword evidence="3" id="KW-1185">Reference proteome</keyword>
<reference evidence="2 3" key="1">
    <citation type="submission" date="2024-05" db="EMBL/GenBank/DDBJ databases">
        <title>Genetic variation in Jamaican populations of the coffee berry borer (Hypothenemus hampei).</title>
        <authorList>
            <person name="Errbii M."/>
            <person name="Myrie A."/>
        </authorList>
    </citation>
    <scope>NUCLEOTIDE SEQUENCE [LARGE SCALE GENOMIC DNA]</scope>
    <source>
        <strain evidence="2">JA-Hopewell-2020-01-JO</strain>
        <tissue evidence="2">Whole body</tissue>
    </source>
</reference>
<evidence type="ECO:0000313" key="3">
    <source>
        <dbReference type="Proteomes" id="UP001566132"/>
    </source>
</evidence>
<gene>
    <name evidence="2" type="ORF">ABEB36_015450</name>
</gene>
<evidence type="ECO:0000313" key="2">
    <source>
        <dbReference type="EMBL" id="KAL1488082.1"/>
    </source>
</evidence>
<comment type="caution">
    <text evidence="2">The sequence shown here is derived from an EMBL/GenBank/DDBJ whole genome shotgun (WGS) entry which is preliminary data.</text>
</comment>
<name>A0ABD1E083_HYPHA</name>